<dbReference type="Proteomes" id="UP000694920">
    <property type="component" value="Unplaced"/>
</dbReference>
<keyword evidence="5 8" id="KW-0406">Ion transport</keyword>
<evidence type="ECO:0000313" key="12">
    <source>
        <dbReference type="Proteomes" id="UP000694920"/>
    </source>
</evidence>
<dbReference type="PANTHER" id="PTHR11003:SF87">
    <property type="entry name" value="POTASSIUM CHANNEL DOMAIN-CONTAINING PROTEIN"/>
    <property type="match status" value="1"/>
</dbReference>
<dbReference type="PANTHER" id="PTHR11003">
    <property type="entry name" value="POTASSIUM CHANNEL, SUBFAMILY K"/>
    <property type="match status" value="1"/>
</dbReference>
<feature type="transmembrane region" description="Helical" evidence="10">
    <location>
        <begin position="135"/>
        <end position="157"/>
    </location>
</feature>
<evidence type="ECO:0000256" key="6">
    <source>
        <dbReference type="ARBA" id="ARBA00023136"/>
    </source>
</evidence>
<dbReference type="RefSeq" id="XP_024939317.1">
    <property type="nucleotide sequence ID" value="XM_025083549.1"/>
</dbReference>
<dbReference type="GO" id="GO:0005886">
    <property type="term" value="C:plasma membrane"/>
    <property type="evidence" value="ECO:0007669"/>
    <property type="project" value="TreeGrafter"/>
</dbReference>
<dbReference type="InterPro" id="IPR013099">
    <property type="entry name" value="K_chnl_dom"/>
</dbReference>
<comment type="similarity">
    <text evidence="8">Belongs to the two pore domain potassium channel (TC 1.A.1.8) family.</text>
</comment>
<dbReference type="GO" id="GO:0015271">
    <property type="term" value="F:outward rectifier potassium channel activity"/>
    <property type="evidence" value="ECO:0007669"/>
    <property type="project" value="TreeGrafter"/>
</dbReference>
<gene>
    <name evidence="13" type="primary">LOC107265984</name>
</gene>
<dbReference type="PRINTS" id="PR01333">
    <property type="entry name" value="2POREKCHANEL"/>
</dbReference>
<evidence type="ECO:0000256" key="5">
    <source>
        <dbReference type="ARBA" id="ARBA00023065"/>
    </source>
</evidence>
<evidence type="ECO:0000256" key="4">
    <source>
        <dbReference type="ARBA" id="ARBA00022989"/>
    </source>
</evidence>
<feature type="domain" description="Potassium channel" evidence="11">
    <location>
        <begin position="224"/>
        <end position="302"/>
    </location>
</feature>
<keyword evidence="4 10" id="KW-1133">Transmembrane helix</keyword>
<keyword evidence="12" id="KW-1185">Reference proteome</keyword>
<evidence type="ECO:0000256" key="9">
    <source>
        <dbReference type="SAM" id="MobiDB-lite"/>
    </source>
</evidence>
<sequence length="336" mass="37913">MARVPMRSSLRSRDSSSTSTGADPRERIKDCCRKLVAFMCTQVGVGGLVVGYAIVGAFGFMTIETRQEYSHLAEVDKLRNISAKELWIKTAADPEVNVLNKTAFDLRTKLILKKFQENFTLAVKRGYDGRKAIEVWSFPAALMFCLSIFTMIGYGNMVPRTSWGKGTTVMYAVFGIPLYVLYFLNMGKVLAQTFRWLYRWIHECSGKQRTGPRIIVPSTACLWVIFGYIAAGAIMFAEWEGWNYLDSAYFCVTSLCKIGIGDFVPGANILESKSGSQTKLVINFVYLLLGMGLIAMCYNLMREDVRVKARELREDLREALEDIRIKMLTCCRGNPD</sequence>
<keyword evidence="6 10" id="KW-0472">Membrane</keyword>
<name>A0AAJ7RF00_CEPCN</name>
<feature type="transmembrane region" description="Helical" evidence="10">
    <location>
        <begin position="280"/>
        <end position="301"/>
    </location>
</feature>
<accession>A0AAJ7RF00</accession>
<evidence type="ECO:0000256" key="8">
    <source>
        <dbReference type="RuleBase" id="RU003857"/>
    </source>
</evidence>
<feature type="region of interest" description="Disordered" evidence="9">
    <location>
        <begin position="1"/>
        <end position="24"/>
    </location>
</feature>
<feature type="transmembrane region" description="Helical" evidence="10">
    <location>
        <begin position="43"/>
        <end position="63"/>
    </location>
</feature>
<proteinExistence type="inferred from homology"/>
<comment type="subcellular location">
    <subcellularLocation>
        <location evidence="1">Membrane</location>
        <topology evidence="1">Multi-pass membrane protein</topology>
    </subcellularLocation>
</comment>
<evidence type="ECO:0000256" key="7">
    <source>
        <dbReference type="ARBA" id="ARBA00023303"/>
    </source>
</evidence>
<keyword evidence="3 8" id="KW-0812">Transmembrane</keyword>
<protein>
    <submittedName>
        <fullName evidence="13">Two pore potassium channel protein sup-9 isoform X1</fullName>
    </submittedName>
</protein>
<dbReference type="GeneID" id="107265984"/>
<evidence type="ECO:0000256" key="2">
    <source>
        <dbReference type="ARBA" id="ARBA00022448"/>
    </source>
</evidence>
<feature type="domain" description="Potassium channel" evidence="11">
    <location>
        <begin position="132"/>
        <end position="191"/>
    </location>
</feature>
<dbReference type="GO" id="GO:0030322">
    <property type="term" value="P:stabilization of membrane potential"/>
    <property type="evidence" value="ECO:0007669"/>
    <property type="project" value="TreeGrafter"/>
</dbReference>
<feature type="transmembrane region" description="Helical" evidence="10">
    <location>
        <begin position="169"/>
        <end position="191"/>
    </location>
</feature>
<evidence type="ECO:0000256" key="3">
    <source>
        <dbReference type="ARBA" id="ARBA00022692"/>
    </source>
</evidence>
<keyword evidence="2 8" id="KW-0813">Transport</keyword>
<keyword evidence="7 8" id="KW-0407">Ion channel</keyword>
<dbReference type="GO" id="GO:0022841">
    <property type="term" value="F:potassium ion leak channel activity"/>
    <property type="evidence" value="ECO:0007669"/>
    <property type="project" value="TreeGrafter"/>
</dbReference>
<evidence type="ECO:0000313" key="13">
    <source>
        <dbReference type="RefSeq" id="XP_024939317.1"/>
    </source>
</evidence>
<evidence type="ECO:0000259" key="11">
    <source>
        <dbReference type="Pfam" id="PF07885"/>
    </source>
</evidence>
<dbReference type="AlphaFoldDB" id="A0AAJ7RF00"/>
<dbReference type="InterPro" id="IPR003280">
    <property type="entry name" value="2pore_dom_K_chnl"/>
</dbReference>
<dbReference type="Gene3D" id="1.10.287.70">
    <property type="match status" value="1"/>
</dbReference>
<reference evidence="13" key="1">
    <citation type="submission" date="2025-08" db="UniProtKB">
        <authorList>
            <consortium name="RefSeq"/>
        </authorList>
    </citation>
    <scope>IDENTIFICATION</scope>
</reference>
<dbReference type="SUPFAM" id="SSF81324">
    <property type="entry name" value="Voltage-gated potassium channels"/>
    <property type="match status" value="2"/>
</dbReference>
<dbReference type="Pfam" id="PF07885">
    <property type="entry name" value="Ion_trans_2"/>
    <property type="match status" value="2"/>
</dbReference>
<evidence type="ECO:0000256" key="10">
    <source>
        <dbReference type="SAM" id="Phobius"/>
    </source>
</evidence>
<organism evidence="12 13">
    <name type="scientific">Cephus cinctus</name>
    <name type="common">Wheat stem sawfly</name>
    <dbReference type="NCBI Taxonomy" id="211228"/>
    <lineage>
        <taxon>Eukaryota</taxon>
        <taxon>Metazoa</taxon>
        <taxon>Ecdysozoa</taxon>
        <taxon>Arthropoda</taxon>
        <taxon>Hexapoda</taxon>
        <taxon>Insecta</taxon>
        <taxon>Pterygota</taxon>
        <taxon>Neoptera</taxon>
        <taxon>Endopterygota</taxon>
        <taxon>Hymenoptera</taxon>
        <taxon>Cephoidea</taxon>
        <taxon>Cephidae</taxon>
        <taxon>Cephus</taxon>
    </lineage>
</organism>
<evidence type="ECO:0000256" key="1">
    <source>
        <dbReference type="ARBA" id="ARBA00004141"/>
    </source>
</evidence>
<feature type="transmembrane region" description="Helical" evidence="10">
    <location>
        <begin position="214"/>
        <end position="237"/>
    </location>
</feature>